<dbReference type="InterPro" id="IPR014961">
    <property type="entry name" value="DUF1829"/>
</dbReference>
<evidence type="ECO:0000313" key="3">
    <source>
        <dbReference type="EMBL" id="KAA6350902.1"/>
    </source>
</evidence>
<evidence type="ECO:0000259" key="1">
    <source>
        <dbReference type="Pfam" id="PF08861"/>
    </source>
</evidence>
<dbReference type="Pfam" id="PF08862">
    <property type="entry name" value="DUF1829"/>
    <property type="match status" value="1"/>
</dbReference>
<name>A0A5J4SYU4_9ZZZZ</name>
<protein>
    <recommendedName>
        <fullName evidence="4">DUF1828 domain-containing protein</fullName>
    </recommendedName>
</protein>
<dbReference type="AlphaFoldDB" id="A0A5J4SYU4"/>
<dbReference type="InterPro" id="IPR014960">
    <property type="entry name" value="DUF1828"/>
</dbReference>
<dbReference type="EMBL" id="SNRY01000021">
    <property type="protein sequence ID" value="KAA6350902.1"/>
    <property type="molecule type" value="Genomic_DNA"/>
</dbReference>
<organism evidence="3">
    <name type="scientific">termite gut metagenome</name>
    <dbReference type="NCBI Taxonomy" id="433724"/>
    <lineage>
        <taxon>unclassified sequences</taxon>
        <taxon>metagenomes</taxon>
        <taxon>organismal metagenomes</taxon>
    </lineage>
</organism>
<evidence type="ECO:0000259" key="2">
    <source>
        <dbReference type="Pfam" id="PF08862"/>
    </source>
</evidence>
<dbReference type="Pfam" id="PF08861">
    <property type="entry name" value="DUF1828"/>
    <property type="match status" value="1"/>
</dbReference>
<evidence type="ECO:0008006" key="4">
    <source>
        <dbReference type="Google" id="ProtNLM"/>
    </source>
</evidence>
<proteinExistence type="predicted"/>
<reference evidence="3" key="1">
    <citation type="submission" date="2019-03" db="EMBL/GenBank/DDBJ databases">
        <title>Single cell metagenomics reveals metabolic interactions within the superorganism composed of flagellate Streblomastix strix and complex community of Bacteroidetes bacteria on its surface.</title>
        <authorList>
            <person name="Treitli S.C."/>
            <person name="Kolisko M."/>
            <person name="Husnik F."/>
            <person name="Keeling P."/>
            <person name="Hampl V."/>
        </authorList>
    </citation>
    <scope>NUCLEOTIDE SEQUENCE</scope>
    <source>
        <strain evidence="3">STM</strain>
    </source>
</reference>
<comment type="caution">
    <text evidence="3">The sequence shown here is derived from an EMBL/GenBank/DDBJ whole genome shotgun (WGS) entry which is preliminary data.</text>
</comment>
<accession>A0A5J4SYU4</accession>
<sequence length="261" mass="30124">MNIWIDKLIDDYYSFLKGRTEIITDTGTEWTVISTPFVSAFNDTLNIYIKKSNGKIILSDDGDTLKNLDLQGVSITHSAKRKDILDNTLLTYGIISVNDEFTIEATESNFAQKKHNFIMAISEINDMYMLSKQSISSIFKDDVRDFLDEQEITYTPQFISKGQTGLEFTFDFQIAYRTKEIVIKSFNSLNKINIPNFLFTWDDIKPIRQQVSHKTIVGVALINDTDREVSTEYLDALKSKDANYILWSERYKPENRNKLTA</sequence>
<gene>
    <name evidence="3" type="ORF">EZS27_001749</name>
</gene>
<feature type="domain" description="DUF1829" evidence="2">
    <location>
        <begin position="162"/>
        <end position="250"/>
    </location>
</feature>
<feature type="domain" description="DUF1828" evidence="1">
    <location>
        <begin position="35"/>
        <end position="124"/>
    </location>
</feature>